<dbReference type="InterPro" id="IPR041698">
    <property type="entry name" value="Methyltransf_25"/>
</dbReference>
<dbReference type="CDD" id="cd02440">
    <property type="entry name" value="AdoMet_MTases"/>
    <property type="match status" value="1"/>
</dbReference>
<proteinExistence type="predicted"/>
<accession>A0A383A901</accession>
<reference evidence="2" key="1">
    <citation type="submission" date="2018-05" db="EMBL/GenBank/DDBJ databases">
        <authorList>
            <person name="Lanie J.A."/>
            <person name="Ng W.-L."/>
            <person name="Kazmierczak K.M."/>
            <person name="Andrzejewski T.M."/>
            <person name="Davidsen T.M."/>
            <person name="Wayne K.J."/>
            <person name="Tettelin H."/>
            <person name="Glass J.I."/>
            <person name="Rusch D."/>
            <person name="Podicherti R."/>
            <person name="Tsui H.-C.T."/>
            <person name="Winkler M.E."/>
        </authorList>
    </citation>
    <scope>NUCLEOTIDE SEQUENCE</scope>
</reference>
<dbReference type="AlphaFoldDB" id="A0A383A901"/>
<feature type="non-terminal residue" evidence="2">
    <location>
        <position position="95"/>
    </location>
</feature>
<protein>
    <recommendedName>
        <fullName evidence="1">Methyltransferase domain-containing protein</fullName>
    </recommendedName>
</protein>
<name>A0A383A901_9ZZZZ</name>
<dbReference type="InterPro" id="IPR029063">
    <property type="entry name" value="SAM-dependent_MTases_sf"/>
</dbReference>
<evidence type="ECO:0000313" key="2">
    <source>
        <dbReference type="EMBL" id="SVE04093.1"/>
    </source>
</evidence>
<organism evidence="2">
    <name type="scientific">marine metagenome</name>
    <dbReference type="NCBI Taxonomy" id="408172"/>
    <lineage>
        <taxon>unclassified sequences</taxon>
        <taxon>metagenomes</taxon>
        <taxon>ecological metagenomes</taxon>
    </lineage>
</organism>
<dbReference type="Pfam" id="PF13649">
    <property type="entry name" value="Methyltransf_25"/>
    <property type="match status" value="1"/>
</dbReference>
<sequence length="95" mass="10502">MDPHYDTIGKKYSATRAADPRITERLIDLLALEIGSPIIDIGAGTGNYSWALADHGFHVYAVEPSRSMRDQAKPHDRLNWIAAIAESLPIPDAQF</sequence>
<evidence type="ECO:0000259" key="1">
    <source>
        <dbReference type="Pfam" id="PF13649"/>
    </source>
</evidence>
<dbReference type="Gene3D" id="3.40.50.150">
    <property type="entry name" value="Vaccinia Virus protein VP39"/>
    <property type="match status" value="1"/>
</dbReference>
<dbReference type="SUPFAM" id="SSF53335">
    <property type="entry name" value="S-adenosyl-L-methionine-dependent methyltransferases"/>
    <property type="match status" value="1"/>
</dbReference>
<dbReference type="EMBL" id="UINC01190106">
    <property type="protein sequence ID" value="SVE04093.1"/>
    <property type="molecule type" value="Genomic_DNA"/>
</dbReference>
<gene>
    <name evidence="2" type="ORF">METZ01_LOCUS456947</name>
</gene>
<feature type="domain" description="Methyltransferase" evidence="1">
    <location>
        <begin position="38"/>
        <end position="95"/>
    </location>
</feature>